<sequence>MDTAIGFVGLGAMGWPMASHLVKGGYDVFAFDASRETLEKFTAEVGGHACASLREVGMAAQIVVTMVPTSKVVRAVLLGENGIASALRSGAVVIDMSSGVPGETVELAAELKARGIELVDAPVSGGTRRAVTAELAIIAGGAAETIEAVTPVLRTLGSSVTRMGSIGAGQAMKALNNLAQAGSFLIALEALLVAKKFGLDPEQVVDVLNASSGMNYNTQTKFKQFLLSGTFAAGFSLDLLVKDIGIAVQLADQLGATVPISSACQAAWTEALENLGAGHDHTEIAKVAARAVGVTFP</sequence>
<dbReference type="Pfam" id="PF14833">
    <property type="entry name" value="NAD_binding_11"/>
    <property type="match status" value="1"/>
</dbReference>
<evidence type="ECO:0000256" key="3">
    <source>
        <dbReference type="ARBA" id="ARBA00023027"/>
    </source>
</evidence>
<evidence type="ECO:0000259" key="4">
    <source>
        <dbReference type="Pfam" id="PF03446"/>
    </source>
</evidence>
<protein>
    <submittedName>
        <fullName evidence="6">NAD(P)-dependent oxidoreductase</fullName>
    </submittedName>
</protein>
<gene>
    <name evidence="6" type="ORF">PQQ63_23745</name>
</gene>
<keyword evidence="7" id="KW-1185">Reference proteome</keyword>
<evidence type="ECO:0000313" key="6">
    <source>
        <dbReference type="EMBL" id="MFM0639706.1"/>
    </source>
</evidence>
<comment type="caution">
    <text evidence="6">The sequence shown here is derived from an EMBL/GenBank/DDBJ whole genome shotgun (WGS) entry which is preliminary data.</text>
</comment>
<dbReference type="PANTHER" id="PTHR43060">
    <property type="entry name" value="3-HYDROXYISOBUTYRATE DEHYDROGENASE-LIKE 1, MITOCHONDRIAL-RELATED"/>
    <property type="match status" value="1"/>
</dbReference>
<comment type="similarity">
    <text evidence="1">Belongs to the HIBADH-related family.</text>
</comment>
<dbReference type="InterPro" id="IPR002204">
    <property type="entry name" value="3-OH-isobutyrate_DH-rel_CS"/>
</dbReference>
<organism evidence="6 7">
    <name type="scientific">Paraburkholderia metrosideri</name>
    <dbReference type="NCBI Taxonomy" id="580937"/>
    <lineage>
        <taxon>Bacteria</taxon>
        <taxon>Pseudomonadati</taxon>
        <taxon>Pseudomonadota</taxon>
        <taxon>Betaproteobacteria</taxon>
        <taxon>Burkholderiales</taxon>
        <taxon>Burkholderiaceae</taxon>
        <taxon>Paraburkholderia</taxon>
    </lineage>
</organism>
<dbReference type="InterPro" id="IPR006115">
    <property type="entry name" value="6PGDH_NADP-bd"/>
</dbReference>
<dbReference type="InterPro" id="IPR015815">
    <property type="entry name" value="HIBADH-related"/>
</dbReference>
<keyword evidence="2" id="KW-0560">Oxidoreductase</keyword>
<feature type="domain" description="3-hydroxyisobutyrate dehydrogenase-like NAD-binding" evidence="5">
    <location>
        <begin position="167"/>
        <end position="287"/>
    </location>
</feature>
<dbReference type="Pfam" id="PF03446">
    <property type="entry name" value="NAD_binding_2"/>
    <property type="match status" value="1"/>
</dbReference>
<proteinExistence type="inferred from homology"/>
<dbReference type="Gene3D" id="1.10.1040.10">
    <property type="entry name" value="N-(1-d-carboxylethyl)-l-norvaline Dehydrogenase, domain 2"/>
    <property type="match status" value="1"/>
</dbReference>
<dbReference type="RefSeq" id="WP_408338347.1">
    <property type="nucleotide sequence ID" value="NZ_JAQQCF010000022.1"/>
</dbReference>
<name>A0ABW9E0C8_9BURK</name>
<feature type="domain" description="6-phosphogluconate dehydrogenase NADP-binding" evidence="4">
    <location>
        <begin position="5"/>
        <end position="164"/>
    </location>
</feature>
<dbReference type="EMBL" id="JAQQCF010000022">
    <property type="protein sequence ID" value="MFM0639706.1"/>
    <property type="molecule type" value="Genomic_DNA"/>
</dbReference>
<accession>A0ABW9E0C8</accession>
<dbReference type="Proteomes" id="UP001629432">
    <property type="component" value="Unassembled WGS sequence"/>
</dbReference>
<dbReference type="SUPFAM" id="SSF48179">
    <property type="entry name" value="6-phosphogluconate dehydrogenase C-terminal domain-like"/>
    <property type="match status" value="1"/>
</dbReference>
<dbReference type="Gene3D" id="3.40.50.720">
    <property type="entry name" value="NAD(P)-binding Rossmann-like Domain"/>
    <property type="match status" value="1"/>
</dbReference>
<dbReference type="SUPFAM" id="SSF51735">
    <property type="entry name" value="NAD(P)-binding Rossmann-fold domains"/>
    <property type="match status" value="1"/>
</dbReference>
<dbReference type="InterPro" id="IPR036291">
    <property type="entry name" value="NAD(P)-bd_dom_sf"/>
</dbReference>
<evidence type="ECO:0000313" key="7">
    <source>
        <dbReference type="Proteomes" id="UP001629432"/>
    </source>
</evidence>
<dbReference type="PROSITE" id="PS00895">
    <property type="entry name" value="3_HYDROXYISOBUT_DH"/>
    <property type="match status" value="1"/>
</dbReference>
<evidence type="ECO:0000256" key="1">
    <source>
        <dbReference type="ARBA" id="ARBA00009080"/>
    </source>
</evidence>
<dbReference type="InterPro" id="IPR008927">
    <property type="entry name" value="6-PGluconate_DH-like_C_sf"/>
</dbReference>
<reference evidence="6 7" key="1">
    <citation type="journal article" date="2024" name="Chem. Sci.">
        <title>Discovery of megapolipeptins by genome mining of a Burkholderiales bacteria collection.</title>
        <authorList>
            <person name="Paulo B.S."/>
            <person name="Recchia M.J.J."/>
            <person name="Lee S."/>
            <person name="Fergusson C.H."/>
            <person name="Romanowski S.B."/>
            <person name="Hernandez A."/>
            <person name="Krull N."/>
            <person name="Liu D.Y."/>
            <person name="Cavanagh H."/>
            <person name="Bos A."/>
            <person name="Gray C.A."/>
            <person name="Murphy B.T."/>
            <person name="Linington R.G."/>
            <person name="Eustaquio A.S."/>
        </authorList>
    </citation>
    <scope>NUCLEOTIDE SEQUENCE [LARGE SCALE GENOMIC DNA]</scope>
    <source>
        <strain evidence="6 7">RL17-338-BIC-A</strain>
    </source>
</reference>
<dbReference type="InterPro" id="IPR013328">
    <property type="entry name" value="6PGD_dom2"/>
</dbReference>
<evidence type="ECO:0000259" key="5">
    <source>
        <dbReference type="Pfam" id="PF14833"/>
    </source>
</evidence>
<evidence type="ECO:0000256" key="2">
    <source>
        <dbReference type="ARBA" id="ARBA00023002"/>
    </source>
</evidence>
<dbReference type="PIRSF" id="PIRSF000103">
    <property type="entry name" value="HIBADH"/>
    <property type="match status" value="1"/>
</dbReference>
<keyword evidence="3" id="KW-0520">NAD</keyword>
<dbReference type="InterPro" id="IPR029154">
    <property type="entry name" value="HIBADH-like_NADP-bd"/>
</dbReference>
<dbReference type="PANTHER" id="PTHR43060:SF15">
    <property type="entry name" value="3-HYDROXYISOBUTYRATE DEHYDROGENASE-LIKE 1, MITOCHONDRIAL-RELATED"/>
    <property type="match status" value="1"/>
</dbReference>